<dbReference type="InterPro" id="IPR051608">
    <property type="entry name" value="RQC_Subunit_NEMF"/>
</dbReference>
<dbReference type="PANTHER" id="PTHR15239">
    <property type="entry name" value="NUCLEAR EXPORT MEDIATOR FACTOR NEMF"/>
    <property type="match status" value="1"/>
</dbReference>
<dbReference type="Gene3D" id="2.30.310.10">
    <property type="entry name" value="ibrinogen binding protein from staphylococcus aureus domain"/>
    <property type="match status" value="1"/>
</dbReference>
<feature type="coiled-coil region" evidence="5">
    <location>
        <begin position="393"/>
        <end position="420"/>
    </location>
</feature>
<dbReference type="Pfam" id="PF05833">
    <property type="entry name" value="NFACT_N"/>
    <property type="match status" value="1"/>
</dbReference>
<dbReference type="InterPro" id="IPR008532">
    <property type="entry name" value="NFACT_RNA-bd"/>
</dbReference>
<organism evidence="7 8">
    <name type="scientific">Agathobacter ruminis</name>
    <dbReference type="NCBI Taxonomy" id="1712665"/>
    <lineage>
        <taxon>Bacteria</taxon>
        <taxon>Bacillati</taxon>
        <taxon>Bacillota</taxon>
        <taxon>Clostridia</taxon>
        <taxon>Lachnospirales</taxon>
        <taxon>Lachnospiraceae</taxon>
        <taxon>Agathobacter</taxon>
    </lineage>
</organism>
<evidence type="ECO:0000256" key="5">
    <source>
        <dbReference type="HAMAP-Rule" id="MF_00844"/>
    </source>
</evidence>
<gene>
    <name evidence="5" type="primary">rqcH</name>
    <name evidence="7" type="ORF">CSX02_01790</name>
</gene>
<keyword evidence="2 5" id="KW-0699">rRNA-binding</keyword>
<evidence type="ECO:0000256" key="3">
    <source>
        <dbReference type="ARBA" id="ARBA00022884"/>
    </source>
</evidence>
<dbReference type="Gene3D" id="1.10.8.50">
    <property type="match status" value="1"/>
</dbReference>
<dbReference type="FunFam" id="2.30.310.10:FF:000004">
    <property type="entry name" value="Fibronectin-binding protein A"/>
    <property type="match status" value="1"/>
</dbReference>
<dbReference type="RefSeq" id="WP_099385412.1">
    <property type="nucleotide sequence ID" value="NZ_JANSWH010000045.1"/>
</dbReference>
<dbReference type="GO" id="GO:0043023">
    <property type="term" value="F:ribosomal large subunit binding"/>
    <property type="evidence" value="ECO:0007669"/>
    <property type="project" value="UniProtKB-UniRule"/>
</dbReference>
<dbReference type="EMBL" id="PDYG01000005">
    <property type="protein sequence ID" value="PHU38591.1"/>
    <property type="molecule type" value="Genomic_DNA"/>
</dbReference>
<accession>A0A2G3E5W2</accession>
<dbReference type="HAMAP" id="MF_00844_B">
    <property type="entry name" value="RqcH_B"/>
    <property type="match status" value="1"/>
</dbReference>
<keyword evidence="1 5" id="KW-0820">tRNA-binding</keyword>
<dbReference type="GO" id="GO:0019843">
    <property type="term" value="F:rRNA binding"/>
    <property type="evidence" value="ECO:0007669"/>
    <property type="project" value="UniProtKB-UniRule"/>
</dbReference>
<evidence type="ECO:0000256" key="1">
    <source>
        <dbReference type="ARBA" id="ARBA00022555"/>
    </source>
</evidence>
<keyword evidence="4 5" id="KW-0648">Protein biosynthesis</keyword>
<dbReference type="AlphaFoldDB" id="A0A2G3E5W2"/>
<evidence type="ECO:0000313" key="7">
    <source>
        <dbReference type="EMBL" id="PHU38591.1"/>
    </source>
</evidence>
<comment type="function">
    <text evidence="5">Key component of the ribosome quality control system (RQC), a ribosome-associated complex that mediates the extraction of incompletely synthesized nascent chains from stalled ribosomes and their subsequent degradation. RqcH recruits Ala-charged tRNA, and with RqcP directs the elongation of stalled nascent chains on 50S ribosomal subunits, leading to non-templated C-terminal alanine extensions (Ala tail). The Ala tail promotes nascent chain degradation. May add between 1 and at least 8 Ala residues. Binds to stalled 50S ribosomal subunits.</text>
</comment>
<reference evidence="7 8" key="2">
    <citation type="submission" date="2017-10" db="EMBL/GenBank/DDBJ databases">
        <authorList>
            <person name="Banno H."/>
            <person name="Chua N.-H."/>
        </authorList>
    </citation>
    <scope>NUCLEOTIDE SEQUENCE [LARGE SCALE GENOMIC DNA]</scope>
    <source>
        <strain evidence="7 8">JK623</strain>
    </source>
</reference>
<protein>
    <recommendedName>
        <fullName evidence="5">Rqc2 homolog RqcH</fullName>
        <shortName evidence="5">RqcH</shortName>
    </recommendedName>
</protein>
<evidence type="ECO:0000313" key="8">
    <source>
        <dbReference type="Proteomes" id="UP000224563"/>
    </source>
</evidence>
<comment type="similarity">
    <text evidence="5">Belongs to the NEMF family.</text>
</comment>
<reference evidence="7 8" key="1">
    <citation type="submission" date="2017-10" db="EMBL/GenBank/DDBJ databases">
        <title>Resolving the taxonomy of Roseburia spp., Eubacterium rectale and Agathobacter spp. through phylogenomic analysis.</title>
        <authorList>
            <person name="Sheridan P.O."/>
            <person name="Walker A.W."/>
            <person name="Duncan S.H."/>
            <person name="Scott K.P."/>
            <person name="Toole P.W.O."/>
            <person name="Luis P."/>
            <person name="Flint H.J."/>
        </authorList>
    </citation>
    <scope>NUCLEOTIDE SEQUENCE [LARGE SCALE GENOMIC DNA]</scope>
    <source>
        <strain evidence="7 8">JK623</strain>
    </source>
</reference>
<dbReference type="GO" id="GO:1990112">
    <property type="term" value="C:RQC complex"/>
    <property type="evidence" value="ECO:0007669"/>
    <property type="project" value="TreeGrafter"/>
</dbReference>
<keyword evidence="8" id="KW-1185">Reference proteome</keyword>
<name>A0A2G3E5W2_9FIRM</name>
<proteinExistence type="inferred from homology"/>
<feature type="domain" description="NFACT RNA-binding" evidence="6">
    <location>
        <begin position="460"/>
        <end position="554"/>
    </location>
</feature>
<dbReference type="Pfam" id="PF05670">
    <property type="entry name" value="NFACT-R_1"/>
    <property type="match status" value="1"/>
</dbReference>
<evidence type="ECO:0000256" key="2">
    <source>
        <dbReference type="ARBA" id="ARBA00022730"/>
    </source>
</evidence>
<dbReference type="GO" id="GO:0000049">
    <property type="term" value="F:tRNA binding"/>
    <property type="evidence" value="ECO:0007669"/>
    <property type="project" value="UniProtKB-UniRule"/>
</dbReference>
<evidence type="ECO:0000259" key="6">
    <source>
        <dbReference type="Pfam" id="PF05670"/>
    </source>
</evidence>
<sequence length="582" mass="66869">MAFDGIVIANLVHECNTILTDGRISKIAQPENDELLFTIKTKDYGNKRLAMSANASLPFLYLTEENKPSPMVAPTFCMLLRKHISGGRIISIRQPGLERIIEFEIEHLNEMGDVCRKKLIVELMGKHSNIIFTNPEGIIIDSIKRISAATSSLREVLPGIKYEIAQTQNDKKDPLAEDLDGFLSTVSDLPLTASKAIYMSYSGISPMMAQEFCYRANIDGDLPMSALSDFTRIDLGMRFLEAMKQIREHEFVPTVIYRNNEPIEYAALPLRMYEDYESKSYESVSALLYSYFHEKEQYTRIRQKSTDLRHVIATNLERASKKYDLQTKQYKDAQKKDKYKLYGELLQVYGYQASEGDKSIVCKNYYDNDKEITIPLDPQLSALENSKKYFERYNKLKRTVEALDELLEETKMQINHLESIQNSLEIATSVEDLNDIRQELMDYGFIKKSFSKKQKMQKSKPFHYRSSAGYDIYVGKNNYQNDELTFKIATGNDWWFHAKGIPGSHVIVKANNEELPDHVFEEAARLAGYYSKGRDADKIEIDYLQKKNVKKPNKANPGFVVYYTNYSMTIHPGLEGVTLLES</sequence>
<dbReference type="InterPro" id="IPR043682">
    <property type="entry name" value="RqcH_bacterial"/>
</dbReference>
<keyword evidence="5" id="KW-0175">Coiled coil</keyword>
<comment type="caution">
    <text evidence="7">The sequence shown here is derived from an EMBL/GenBank/DDBJ whole genome shotgun (WGS) entry which is preliminary data.</text>
</comment>
<dbReference type="Proteomes" id="UP000224563">
    <property type="component" value="Unassembled WGS sequence"/>
</dbReference>
<evidence type="ECO:0000256" key="4">
    <source>
        <dbReference type="ARBA" id="ARBA00022917"/>
    </source>
</evidence>
<dbReference type="PANTHER" id="PTHR15239:SF6">
    <property type="entry name" value="RIBOSOME QUALITY CONTROL COMPLEX SUBUNIT NEMF"/>
    <property type="match status" value="1"/>
</dbReference>
<dbReference type="GO" id="GO:0072344">
    <property type="term" value="P:rescue of stalled ribosome"/>
    <property type="evidence" value="ECO:0007669"/>
    <property type="project" value="UniProtKB-UniRule"/>
</dbReference>
<comment type="subunit">
    <text evidence="5">Associates with stalled 50S ribosomal subunits. Binds to RqcP.</text>
</comment>
<keyword evidence="3 5" id="KW-0694">RNA-binding</keyword>